<dbReference type="InterPro" id="IPR023186">
    <property type="entry name" value="IUNH"/>
</dbReference>
<dbReference type="Proteomes" id="UP001595640">
    <property type="component" value="Unassembled WGS sequence"/>
</dbReference>
<dbReference type="InterPro" id="IPR001910">
    <property type="entry name" value="Inosine/uridine_hydrolase_dom"/>
</dbReference>
<organism evidence="4 5">
    <name type="scientific">Modicisalibacter luteus</name>
    <dbReference type="NCBI Taxonomy" id="453962"/>
    <lineage>
        <taxon>Bacteria</taxon>
        <taxon>Pseudomonadati</taxon>
        <taxon>Pseudomonadota</taxon>
        <taxon>Gammaproteobacteria</taxon>
        <taxon>Oceanospirillales</taxon>
        <taxon>Halomonadaceae</taxon>
        <taxon>Modicisalibacter</taxon>
    </lineage>
</organism>
<dbReference type="CDD" id="cd02650">
    <property type="entry name" value="nuc_hydro_CaPnhB"/>
    <property type="match status" value="1"/>
</dbReference>
<dbReference type="SUPFAM" id="SSF53590">
    <property type="entry name" value="Nucleoside hydrolase"/>
    <property type="match status" value="1"/>
</dbReference>
<dbReference type="InterPro" id="IPR036452">
    <property type="entry name" value="Ribo_hydro-like"/>
</dbReference>
<dbReference type="PANTHER" id="PTHR12304:SF4">
    <property type="entry name" value="URIDINE NUCLEOSIDASE"/>
    <property type="match status" value="1"/>
</dbReference>
<protein>
    <submittedName>
        <fullName evidence="4">Nucleoside hydrolase</fullName>
    </submittedName>
</protein>
<evidence type="ECO:0000313" key="4">
    <source>
        <dbReference type="EMBL" id="MFC3293376.1"/>
    </source>
</evidence>
<reference evidence="5" key="1">
    <citation type="journal article" date="2019" name="Int. J. Syst. Evol. Microbiol.">
        <title>The Global Catalogue of Microorganisms (GCM) 10K type strain sequencing project: providing services to taxonomists for standard genome sequencing and annotation.</title>
        <authorList>
            <consortium name="The Broad Institute Genomics Platform"/>
            <consortium name="The Broad Institute Genome Sequencing Center for Infectious Disease"/>
            <person name="Wu L."/>
            <person name="Ma J."/>
        </authorList>
    </citation>
    <scope>NUCLEOTIDE SEQUENCE [LARGE SCALE GENOMIC DNA]</scope>
    <source>
        <strain evidence="5">KCTC 12847</strain>
    </source>
</reference>
<evidence type="ECO:0000313" key="5">
    <source>
        <dbReference type="Proteomes" id="UP001595640"/>
    </source>
</evidence>
<evidence type="ECO:0000259" key="3">
    <source>
        <dbReference type="Pfam" id="PF01156"/>
    </source>
</evidence>
<comment type="caution">
    <text evidence="4">The sequence shown here is derived from an EMBL/GenBank/DDBJ whole genome shotgun (WGS) entry which is preliminary data.</text>
</comment>
<name>A0ABV7M398_9GAMM</name>
<accession>A0ABV7M398</accession>
<evidence type="ECO:0000256" key="2">
    <source>
        <dbReference type="ARBA" id="ARBA00023295"/>
    </source>
</evidence>
<dbReference type="RefSeq" id="WP_019017645.1">
    <property type="nucleotide sequence ID" value="NZ_BMXD01000001.1"/>
</dbReference>
<keyword evidence="2" id="KW-0326">Glycosidase</keyword>
<dbReference type="Pfam" id="PF01156">
    <property type="entry name" value="IU_nuc_hydro"/>
    <property type="match status" value="1"/>
</dbReference>
<dbReference type="EMBL" id="JBHRUH010000031">
    <property type="protein sequence ID" value="MFC3293376.1"/>
    <property type="molecule type" value="Genomic_DNA"/>
</dbReference>
<keyword evidence="5" id="KW-1185">Reference proteome</keyword>
<dbReference type="GO" id="GO:0016787">
    <property type="term" value="F:hydrolase activity"/>
    <property type="evidence" value="ECO:0007669"/>
    <property type="project" value="UniProtKB-KW"/>
</dbReference>
<evidence type="ECO:0000256" key="1">
    <source>
        <dbReference type="ARBA" id="ARBA00022801"/>
    </source>
</evidence>
<dbReference type="Gene3D" id="3.90.245.10">
    <property type="entry name" value="Ribonucleoside hydrolase-like"/>
    <property type="match status" value="1"/>
</dbReference>
<gene>
    <name evidence="4" type="ORF">ACFOEI_15070</name>
</gene>
<sequence length="322" mass="33760">MPTPIIFDTDPGVDDAQAIAIALTHPDIELLGMTTTYGNVDIGTATHNALLLSELAGQKIPVAQGAAAPLVKAKHPAPAHIHGANGLGNIELPAINGQALDMSAAEFIVEQVNARPNEITLVAVGPVGNLAAALQIDPSIIDKVRQVVIMGGSIREGGNVTPVAEANMFNDPHAASRVLTAGWPLTLVGLDATHRCVLSPADMEKIARAQGELGQVLAGSYRFYSDFYRGALGIDGCCPHDSCAIAWLMKPELFTTARGHLTVATEGYAEGQTIFAPEGRPFLGERWSSTPMVDVCVNADGDAVVSWIVETLTKAQDTTKAS</sequence>
<dbReference type="PANTHER" id="PTHR12304">
    <property type="entry name" value="INOSINE-URIDINE PREFERRING NUCLEOSIDE HYDROLASE"/>
    <property type="match status" value="1"/>
</dbReference>
<keyword evidence="1 4" id="KW-0378">Hydrolase</keyword>
<proteinExistence type="predicted"/>
<feature type="domain" description="Inosine/uridine-preferring nucleoside hydrolase" evidence="3">
    <location>
        <begin position="5"/>
        <end position="304"/>
    </location>
</feature>